<sequence>MEAQEDLSRIMGVRHMLGT</sequence>
<dbReference type="EMBL" id="LXQA011102044">
    <property type="protein sequence ID" value="MCI84913.1"/>
    <property type="molecule type" value="Genomic_DNA"/>
</dbReference>
<feature type="non-terminal residue" evidence="1">
    <location>
        <position position="19"/>
    </location>
</feature>
<keyword evidence="2" id="KW-1185">Reference proteome</keyword>
<name>A0A392VBW7_9FABA</name>
<reference evidence="1 2" key="1">
    <citation type="journal article" date="2018" name="Front. Plant Sci.">
        <title>Red Clover (Trifolium pratense) and Zigzag Clover (T. medium) - A Picture of Genomic Similarities and Differences.</title>
        <authorList>
            <person name="Dluhosova J."/>
            <person name="Istvanek J."/>
            <person name="Nedelnik J."/>
            <person name="Repkova J."/>
        </authorList>
    </citation>
    <scope>NUCLEOTIDE SEQUENCE [LARGE SCALE GENOMIC DNA]</scope>
    <source>
        <strain evidence="2">cv. 10/8</strain>
        <tissue evidence="1">Leaf</tissue>
    </source>
</reference>
<dbReference type="Proteomes" id="UP000265520">
    <property type="component" value="Unassembled WGS sequence"/>
</dbReference>
<dbReference type="AlphaFoldDB" id="A0A392VBW7"/>
<accession>A0A392VBW7</accession>
<evidence type="ECO:0000313" key="1">
    <source>
        <dbReference type="EMBL" id="MCI84913.1"/>
    </source>
</evidence>
<protein>
    <submittedName>
        <fullName evidence="1">Uncharacterized protein</fullName>
    </submittedName>
</protein>
<evidence type="ECO:0000313" key="2">
    <source>
        <dbReference type="Proteomes" id="UP000265520"/>
    </source>
</evidence>
<organism evidence="1 2">
    <name type="scientific">Trifolium medium</name>
    <dbReference type="NCBI Taxonomy" id="97028"/>
    <lineage>
        <taxon>Eukaryota</taxon>
        <taxon>Viridiplantae</taxon>
        <taxon>Streptophyta</taxon>
        <taxon>Embryophyta</taxon>
        <taxon>Tracheophyta</taxon>
        <taxon>Spermatophyta</taxon>
        <taxon>Magnoliopsida</taxon>
        <taxon>eudicotyledons</taxon>
        <taxon>Gunneridae</taxon>
        <taxon>Pentapetalae</taxon>
        <taxon>rosids</taxon>
        <taxon>fabids</taxon>
        <taxon>Fabales</taxon>
        <taxon>Fabaceae</taxon>
        <taxon>Papilionoideae</taxon>
        <taxon>50 kb inversion clade</taxon>
        <taxon>NPAAA clade</taxon>
        <taxon>Hologalegina</taxon>
        <taxon>IRL clade</taxon>
        <taxon>Trifolieae</taxon>
        <taxon>Trifolium</taxon>
    </lineage>
</organism>
<comment type="caution">
    <text evidence="1">The sequence shown here is derived from an EMBL/GenBank/DDBJ whole genome shotgun (WGS) entry which is preliminary data.</text>
</comment>
<proteinExistence type="predicted"/>